<protein>
    <submittedName>
        <fullName evidence="2">Aldo/keto reductase</fullName>
    </submittedName>
</protein>
<dbReference type="PANTHER" id="PTHR43312:SF1">
    <property type="entry name" value="NADP-DEPENDENT OXIDOREDUCTASE DOMAIN-CONTAINING PROTEIN"/>
    <property type="match status" value="1"/>
</dbReference>
<evidence type="ECO:0000259" key="1">
    <source>
        <dbReference type="Pfam" id="PF00248"/>
    </source>
</evidence>
<dbReference type="Pfam" id="PF00248">
    <property type="entry name" value="Aldo_ket_red"/>
    <property type="match status" value="1"/>
</dbReference>
<dbReference type="Gene3D" id="3.20.20.100">
    <property type="entry name" value="NADP-dependent oxidoreductase domain"/>
    <property type="match status" value="1"/>
</dbReference>
<organism evidence="2 3">
    <name type="scientific">Scopulibacillus cellulosilyticus</name>
    <dbReference type="NCBI Taxonomy" id="2665665"/>
    <lineage>
        <taxon>Bacteria</taxon>
        <taxon>Bacillati</taxon>
        <taxon>Bacillota</taxon>
        <taxon>Bacilli</taxon>
        <taxon>Bacillales</taxon>
        <taxon>Sporolactobacillaceae</taxon>
        <taxon>Scopulibacillus</taxon>
    </lineage>
</organism>
<dbReference type="EMBL" id="JBHTCO010000001">
    <property type="protein sequence ID" value="MFC7391483.1"/>
    <property type="molecule type" value="Genomic_DNA"/>
</dbReference>
<reference evidence="3" key="1">
    <citation type="journal article" date="2019" name="Int. J. Syst. Evol. Microbiol.">
        <title>The Global Catalogue of Microorganisms (GCM) 10K type strain sequencing project: providing services to taxonomists for standard genome sequencing and annotation.</title>
        <authorList>
            <consortium name="The Broad Institute Genomics Platform"/>
            <consortium name="The Broad Institute Genome Sequencing Center for Infectious Disease"/>
            <person name="Wu L."/>
            <person name="Ma J."/>
        </authorList>
    </citation>
    <scope>NUCLEOTIDE SEQUENCE [LARGE SCALE GENOMIC DNA]</scope>
    <source>
        <strain evidence="3">CGMCC 1.16305</strain>
    </source>
</reference>
<dbReference type="Proteomes" id="UP001596505">
    <property type="component" value="Unassembled WGS sequence"/>
</dbReference>
<accession>A0ABW2PPZ1</accession>
<feature type="domain" description="NADP-dependent oxidoreductase" evidence="1">
    <location>
        <begin position="15"/>
        <end position="294"/>
    </location>
</feature>
<evidence type="ECO:0000313" key="3">
    <source>
        <dbReference type="Proteomes" id="UP001596505"/>
    </source>
</evidence>
<dbReference type="InterPro" id="IPR020471">
    <property type="entry name" value="AKR"/>
</dbReference>
<gene>
    <name evidence="2" type="ORF">ACFQRG_00465</name>
</gene>
<dbReference type="CDD" id="cd19086">
    <property type="entry name" value="AKR_AKR11C1"/>
    <property type="match status" value="1"/>
</dbReference>
<proteinExistence type="predicted"/>
<dbReference type="InterPro" id="IPR053135">
    <property type="entry name" value="AKR2_Oxidoreductase"/>
</dbReference>
<dbReference type="PRINTS" id="PR00069">
    <property type="entry name" value="ALDKETRDTASE"/>
</dbReference>
<comment type="caution">
    <text evidence="2">The sequence shown here is derived from an EMBL/GenBank/DDBJ whole genome shotgun (WGS) entry which is preliminary data.</text>
</comment>
<keyword evidence="3" id="KW-1185">Reference proteome</keyword>
<dbReference type="RefSeq" id="WP_380962527.1">
    <property type="nucleotide sequence ID" value="NZ_JBHTCO010000001.1"/>
</dbReference>
<dbReference type="InterPro" id="IPR023210">
    <property type="entry name" value="NADP_OxRdtase_dom"/>
</dbReference>
<evidence type="ECO:0000313" key="2">
    <source>
        <dbReference type="EMBL" id="MFC7391483.1"/>
    </source>
</evidence>
<sequence length="303" mass="34141">MKKNQLGTSDLYVSEIGYGTMSLPKDEKDAVYLVNKAIDKGVNFIDTADLYDFGRIEEVLGKALKGKRDQVILATKAGNHWEPGQEGWFWDPSKTYIKEAVKKSCQRLNTDYIDLFQLHGGTIEDPVDETIEAFEELVQEGIIRYYGISSIRPNVIREYVQKSSIVSVMMQYSILDRRPEEEILDFLKENNISVIARGPVGKGILSDNGLNKISEKGYLDYTDEELKTLVAQLKEKTSSERSLSHTAIRYVLANPAVAVTIPGASSEEQLISNIQAAESPDLSDQEIQEIRELSKANQYLQHR</sequence>
<dbReference type="SUPFAM" id="SSF51430">
    <property type="entry name" value="NAD(P)-linked oxidoreductase"/>
    <property type="match status" value="1"/>
</dbReference>
<dbReference type="PANTHER" id="PTHR43312">
    <property type="entry name" value="D-THREO-ALDOSE 1-DEHYDROGENASE"/>
    <property type="match status" value="1"/>
</dbReference>
<dbReference type="InterPro" id="IPR036812">
    <property type="entry name" value="NAD(P)_OxRdtase_dom_sf"/>
</dbReference>
<name>A0ABW2PPZ1_9BACL</name>